<reference evidence="2 3" key="1">
    <citation type="submission" date="2024-04" db="EMBL/GenBank/DDBJ databases">
        <title>Tritrichomonas musculus Genome.</title>
        <authorList>
            <person name="Alves-Ferreira E."/>
            <person name="Grigg M."/>
            <person name="Lorenzi H."/>
            <person name="Galac M."/>
        </authorList>
    </citation>
    <scope>NUCLEOTIDE SEQUENCE [LARGE SCALE GENOMIC DNA]</scope>
    <source>
        <strain evidence="2 3">EAF2021</strain>
    </source>
</reference>
<dbReference type="Pfam" id="PF03184">
    <property type="entry name" value="DDE_1"/>
    <property type="match status" value="1"/>
</dbReference>
<dbReference type="Proteomes" id="UP001470230">
    <property type="component" value="Unassembled WGS sequence"/>
</dbReference>
<feature type="domain" description="DDE-1" evidence="1">
    <location>
        <begin position="52"/>
        <end position="221"/>
    </location>
</feature>
<comment type="caution">
    <text evidence="2">The sequence shown here is derived from an EMBL/GenBank/DDBJ whole genome shotgun (WGS) entry which is preliminary data.</text>
</comment>
<accession>A0ABR2IPJ1</accession>
<sequence length="270" mass="31235">MLKAELPDVPVGLVFNPDESGQNQFVDARDIFIFVPEDVNIETYPVNRSIKRITLLHCISTDGSSCDPMIIVPRLTLDNEIFEEITSGSVLFCCQVKGFCEHELFTYWFIQKFIPYLKYQRERYQYFGKSVIIMDGFKGHEKSLETLENVLNEFKIKIILIPPHSSDQVQPLDLFGFNLQKNETAKFTFNYHYSYQTNTILRILEGLNKIKSPHNVTVAWQMAGIFRDRCERQVDPNGVIIQNHIVDIQANTKIRSLNYKDISLNGSNAR</sequence>
<gene>
    <name evidence="2" type="ORF">M9Y10_009835</name>
</gene>
<protein>
    <recommendedName>
        <fullName evidence="1">DDE-1 domain-containing protein</fullName>
    </recommendedName>
</protein>
<proteinExistence type="predicted"/>
<evidence type="ECO:0000259" key="1">
    <source>
        <dbReference type="Pfam" id="PF03184"/>
    </source>
</evidence>
<dbReference type="EMBL" id="JAPFFF010000015">
    <property type="protein sequence ID" value="KAK8866867.1"/>
    <property type="molecule type" value="Genomic_DNA"/>
</dbReference>
<evidence type="ECO:0000313" key="2">
    <source>
        <dbReference type="EMBL" id="KAK8866867.1"/>
    </source>
</evidence>
<dbReference type="InterPro" id="IPR004875">
    <property type="entry name" value="DDE_SF_endonuclease_dom"/>
</dbReference>
<evidence type="ECO:0000313" key="3">
    <source>
        <dbReference type="Proteomes" id="UP001470230"/>
    </source>
</evidence>
<keyword evidence="3" id="KW-1185">Reference proteome</keyword>
<organism evidence="2 3">
    <name type="scientific">Tritrichomonas musculus</name>
    <dbReference type="NCBI Taxonomy" id="1915356"/>
    <lineage>
        <taxon>Eukaryota</taxon>
        <taxon>Metamonada</taxon>
        <taxon>Parabasalia</taxon>
        <taxon>Tritrichomonadida</taxon>
        <taxon>Tritrichomonadidae</taxon>
        <taxon>Tritrichomonas</taxon>
    </lineage>
</organism>
<name>A0ABR2IPJ1_9EUKA</name>